<reference evidence="1 4" key="2">
    <citation type="submission" date="2020-07" db="EMBL/GenBank/DDBJ databases">
        <authorList>
            <person name="Khare M."/>
        </authorList>
    </citation>
    <scope>NUCLEOTIDE SEQUENCE [LARGE SCALE GENOMIC DNA]</scope>
    <source>
        <strain evidence="1 4">P8776</strain>
    </source>
</reference>
<dbReference type="EMBL" id="JACEOR010000456">
    <property type="protein sequence ID" value="MBA4505734.1"/>
    <property type="molecule type" value="Genomic_DNA"/>
</dbReference>
<dbReference type="RefSeq" id="WP_136652619.1">
    <property type="nucleotide sequence ID" value="NZ_CP038157.1"/>
</dbReference>
<gene>
    <name evidence="2" type="ORF">EKI59_10365</name>
    <name evidence="1" type="ORF">H0H28_10490</name>
</gene>
<accession>A0A6C1TYL9</accession>
<evidence type="ECO:0000313" key="2">
    <source>
        <dbReference type="EMBL" id="TVS26585.1"/>
    </source>
</evidence>
<keyword evidence="4" id="KW-1185">Reference proteome</keyword>
<organism evidence="2 3">
    <name type="scientific">Corynebacterium sanguinis</name>
    <dbReference type="NCBI Taxonomy" id="2594913"/>
    <lineage>
        <taxon>Bacteria</taxon>
        <taxon>Bacillati</taxon>
        <taxon>Actinomycetota</taxon>
        <taxon>Actinomycetes</taxon>
        <taxon>Mycobacteriales</taxon>
        <taxon>Corynebacteriaceae</taxon>
        <taxon>Corynebacterium</taxon>
    </lineage>
</organism>
<dbReference type="EMBL" id="RXIR01000028">
    <property type="protein sequence ID" value="TVS26585.1"/>
    <property type="molecule type" value="Genomic_DNA"/>
</dbReference>
<protein>
    <submittedName>
        <fullName evidence="2">Uncharacterized protein</fullName>
    </submittedName>
</protein>
<reference evidence="2 3" key="1">
    <citation type="submission" date="2018-12" db="EMBL/GenBank/DDBJ databases">
        <title>Corynebacterium sanguinis sp. nov., a clinically-associated and environmental corynebacterium.</title>
        <authorList>
            <person name="Gonzales-Siles L."/>
            <person name="Jaen-Luchoro D."/>
            <person name="Cardew S."/>
            <person name="Inganas E."/>
            <person name="Ohlen M."/>
            <person name="Jensie-Markopolous S."/>
            <person name="Pinyeiro-Iglesias B."/>
            <person name="Molin K."/>
            <person name="Skovbjerg S."/>
            <person name="Svensson-Stadler L."/>
            <person name="Funke G."/>
            <person name="Moore E.R.B."/>
        </authorList>
    </citation>
    <scope>NUCLEOTIDE SEQUENCE [LARGE SCALE GENOMIC DNA]</scope>
    <source>
        <strain evidence="2 3">58734</strain>
    </source>
</reference>
<comment type="caution">
    <text evidence="2">The sequence shown here is derived from an EMBL/GenBank/DDBJ whole genome shotgun (WGS) entry which is preliminary data.</text>
</comment>
<evidence type="ECO:0000313" key="4">
    <source>
        <dbReference type="Proteomes" id="UP000580709"/>
    </source>
</evidence>
<evidence type="ECO:0000313" key="3">
    <source>
        <dbReference type="Proteomes" id="UP000336646"/>
    </source>
</evidence>
<dbReference type="Proteomes" id="UP000336646">
    <property type="component" value="Unassembled WGS sequence"/>
</dbReference>
<proteinExistence type="predicted"/>
<sequence length="101" mass="11301">MKHYVRLAYTVPELGGELLTVAELEEISATQCTMLRMIEFDPAEAITGVYVDGRVIGQANTPMDTVGHPDTYNAYDGLRSTRISQPEFEGLWQEALQILRP</sequence>
<dbReference type="OrthoDB" id="4414653at2"/>
<dbReference type="GeneID" id="74901541"/>
<dbReference type="AlphaFoldDB" id="A0A6C1TYL9"/>
<evidence type="ECO:0000313" key="1">
    <source>
        <dbReference type="EMBL" id="MBA4505734.1"/>
    </source>
</evidence>
<dbReference type="Proteomes" id="UP000580709">
    <property type="component" value="Unassembled WGS sequence"/>
</dbReference>
<name>A0A6C1TYL9_9CORY</name>